<feature type="compositionally biased region" description="Low complexity" evidence="1">
    <location>
        <begin position="182"/>
        <end position="193"/>
    </location>
</feature>
<comment type="caution">
    <text evidence="2">The sequence shown here is derived from an EMBL/GenBank/DDBJ whole genome shotgun (WGS) entry which is preliminary data.</text>
</comment>
<proteinExistence type="predicted"/>
<dbReference type="Gene3D" id="6.10.250.100">
    <property type="match status" value="1"/>
</dbReference>
<dbReference type="OrthoDB" id="8446556at2759"/>
<dbReference type="SUPFAM" id="SSF58113">
    <property type="entry name" value="Apolipoprotein A-I"/>
    <property type="match status" value="1"/>
</dbReference>
<keyword evidence="3" id="KW-1185">Reference proteome</keyword>
<accession>A0A7J5XAA4</accession>
<evidence type="ECO:0000313" key="2">
    <source>
        <dbReference type="EMBL" id="KAF3833940.1"/>
    </source>
</evidence>
<reference evidence="2 3" key="1">
    <citation type="submission" date="2020-03" db="EMBL/GenBank/DDBJ databases">
        <title>Dissostichus mawsoni Genome sequencing and assembly.</title>
        <authorList>
            <person name="Park H."/>
        </authorList>
    </citation>
    <scope>NUCLEOTIDE SEQUENCE [LARGE SCALE GENOMIC DNA]</scope>
    <source>
        <strain evidence="2">DM0001</strain>
        <tissue evidence="2">Muscle</tissue>
    </source>
</reference>
<sequence>MEAGLVRGQRGSVGCVELAHSDHQDVLLLFVKTQFSSRQPRVLQFSLRRRHLLRDSARHTLLPVHPVGRHLSAHVIIQSPVGVEASASLTLFSMKSSVMRREGCSLKTEFIRAILAALRRASALRSSGPPPPPPPSAPPGSPGYSALPPATAPLPARRTGCGTAAEEAAEEARTRRTERPGRAAAARWGPSPRAGERSGASRSVLSRIRCLAAAAEGGYCPGGREIPLSRRNVCEVPVEITHNTPLSIKQFPPPPAAAAFRLRWQMSSKGRRCDPPHYSQEDGAASACVTIRGLLHSAAMKFSLIAAVVLLALAQGSFAQDTADLEKLGQYLEEMKNKMVLDLTEIIRTHDLANQATSFMNERKTQLEPLVAHIQEQLQTVASNAEAQIKPLAANVQAQFQPQIDSFQQQMEAIFQQLTRPAAPIDN</sequence>
<evidence type="ECO:0000313" key="3">
    <source>
        <dbReference type="Proteomes" id="UP000518266"/>
    </source>
</evidence>
<protein>
    <submittedName>
        <fullName evidence="2">Uncharacterized protein</fullName>
    </submittedName>
</protein>
<feature type="compositionally biased region" description="Basic and acidic residues" evidence="1">
    <location>
        <begin position="170"/>
        <end position="181"/>
    </location>
</feature>
<feature type="compositionally biased region" description="Low complexity" evidence="1">
    <location>
        <begin position="142"/>
        <end position="166"/>
    </location>
</feature>
<evidence type="ECO:0000256" key="1">
    <source>
        <dbReference type="SAM" id="MobiDB-lite"/>
    </source>
</evidence>
<feature type="region of interest" description="Disordered" evidence="1">
    <location>
        <begin position="122"/>
        <end position="200"/>
    </location>
</feature>
<gene>
    <name evidence="2" type="ORF">F7725_025144</name>
</gene>
<dbReference type="Proteomes" id="UP000518266">
    <property type="component" value="Unassembled WGS sequence"/>
</dbReference>
<dbReference type="AlphaFoldDB" id="A0A7J5XAA4"/>
<name>A0A7J5XAA4_DISMA</name>
<dbReference type="EMBL" id="JAAKFY010000026">
    <property type="protein sequence ID" value="KAF3833940.1"/>
    <property type="molecule type" value="Genomic_DNA"/>
</dbReference>
<organism evidence="2 3">
    <name type="scientific">Dissostichus mawsoni</name>
    <name type="common">Antarctic cod</name>
    <dbReference type="NCBI Taxonomy" id="36200"/>
    <lineage>
        <taxon>Eukaryota</taxon>
        <taxon>Metazoa</taxon>
        <taxon>Chordata</taxon>
        <taxon>Craniata</taxon>
        <taxon>Vertebrata</taxon>
        <taxon>Euteleostomi</taxon>
        <taxon>Actinopterygii</taxon>
        <taxon>Neopterygii</taxon>
        <taxon>Teleostei</taxon>
        <taxon>Neoteleostei</taxon>
        <taxon>Acanthomorphata</taxon>
        <taxon>Eupercaria</taxon>
        <taxon>Perciformes</taxon>
        <taxon>Notothenioidei</taxon>
        <taxon>Nototheniidae</taxon>
        <taxon>Dissostichus</taxon>
    </lineage>
</organism>
<feature type="compositionally biased region" description="Pro residues" evidence="1">
    <location>
        <begin position="128"/>
        <end position="141"/>
    </location>
</feature>